<comment type="subcellular location">
    <subcellularLocation>
        <location evidence="2">Cell membrane</location>
        <topology evidence="2">Multi-pass membrane protein</topology>
    </subcellularLocation>
</comment>
<accession>A0A8J6JDK9</accession>
<feature type="domain" description="HAMP" evidence="16">
    <location>
        <begin position="327"/>
        <end position="379"/>
    </location>
</feature>
<evidence type="ECO:0000256" key="3">
    <source>
        <dbReference type="ARBA" id="ARBA00012438"/>
    </source>
</evidence>
<dbReference type="SMART" id="SM00304">
    <property type="entry name" value="HAMP"/>
    <property type="match status" value="1"/>
</dbReference>
<evidence type="ECO:0000256" key="4">
    <source>
        <dbReference type="ARBA" id="ARBA00022475"/>
    </source>
</evidence>
<dbReference type="Pfam" id="PF02743">
    <property type="entry name" value="dCache_1"/>
    <property type="match status" value="1"/>
</dbReference>
<keyword evidence="9 17" id="KW-0418">Kinase</keyword>
<keyword evidence="4" id="KW-1003">Cell membrane</keyword>
<dbReference type="PANTHER" id="PTHR34220">
    <property type="entry name" value="SENSOR HISTIDINE KINASE YPDA"/>
    <property type="match status" value="1"/>
</dbReference>
<dbReference type="PROSITE" id="PS50109">
    <property type="entry name" value="HIS_KIN"/>
    <property type="match status" value="1"/>
</dbReference>
<dbReference type="Gene3D" id="6.10.340.10">
    <property type="match status" value="1"/>
</dbReference>
<evidence type="ECO:0000256" key="7">
    <source>
        <dbReference type="ARBA" id="ARBA00022692"/>
    </source>
</evidence>
<evidence type="ECO:0000256" key="2">
    <source>
        <dbReference type="ARBA" id="ARBA00004651"/>
    </source>
</evidence>
<dbReference type="GO" id="GO:0005524">
    <property type="term" value="F:ATP binding"/>
    <property type="evidence" value="ECO:0007669"/>
    <property type="project" value="UniProtKB-KW"/>
</dbReference>
<evidence type="ECO:0000256" key="13">
    <source>
        <dbReference type="ARBA" id="ARBA00023136"/>
    </source>
</evidence>
<evidence type="ECO:0000256" key="1">
    <source>
        <dbReference type="ARBA" id="ARBA00000085"/>
    </source>
</evidence>
<dbReference type="GO" id="GO:0005886">
    <property type="term" value="C:plasma membrane"/>
    <property type="evidence" value="ECO:0007669"/>
    <property type="project" value="UniProtKB-SubCell"/>
</dbReference>
<feature type="chain" id="PRO_5035302288" description="histidine kinase" evidence="14">
    <location>
        <begin position="28"/>
        <end position="599"/>
    </location>
</feature>
<dbReference type="SUPFAM" id="SSF55874">
    <property type="entry name" value="ATPase domain of HSP90 chaperone/DNA topoisomerase II/histidine kinase"/>
    <property type="match status" value="1"/>
</dbReference>
<evidence type="ECO:0000256" key="12">
    <source>
        <dbReference type="ARBA" id="ARBA00023012"/>
    </source>
</evidence>
<dbReference type="Gene3D" id="3.30.450.20">
    <property type="entry name" value="PAS domain"/>
    <property type="match status" value="2"/>
</dbReference>
<dbReference type="EMBL" id="JACOPP010000005">
    <property type="protein sequence ID" value="MBC5733284.1"/>
    <property type="molecule type" value="Genomic_DNA"/>
</dbReference>
<dbReference type="InterPro" id="IPR003594">
    <property type="entry name" value="HATPase_dom"/>
</dbReference>
<dbReference type="AlphaFoldDB" id="A0A8J6JDK9"/>
<protein>
    <recommendedName>
        <fullName evidence="3">histidine kinase</fullName>
        <ecNumber evidence="3">2.7.13.3</ecNumber>
    </recommendedName>
</protein>
<keyword evidence="12" id="KW-0902">Two-component regulatory system</keyword>
<sequence length="599" mass="66379">MPNAKKLRYKLIAVVTVLMTATLVAVAAITHSQSLAVIREQSLTLNSRLVEAGVEKLGTSYSQLNNLFQSIYLNENFEAFLRTRGRREGHSTFQDAALMKTVFLSTLSSRSDLYSIIFVDWNGRLFYATRDEAGFYESYLACGLPETYLAQLEGVDGWEHGLRMLPTQLHIPLRSNRSQPPYVYTAARKIVNTEKRFEPVGVMFITVDLSDLERLTNLIRPDEQAITYIAGAGGRVIFDSSGERTGGVLPDRLAGRLGGETKQDVVLEDGRTYVMVSAKAADLDWYVMTLIPEAAYTADALSVSTSIVVTALLALLIAILITTVSSRAISRPVEELAAVMGRSGLQNLSQRVEVHGADEIAQLGESFNHLMDKLETSIHNEYVMNIRQKEATIRALQAQMNPHFLYNVLQSMGSIALLNHAPEINTMAMALGSILRYSIQGEDSLATVREEIKHVRNYLSIQKIRYGDRLHALIDVPEYVMDYLLPRVSLQPMVENAIIHGFEQRQEPGNISIRGWMEEDRLMFEVADDGQGIPPERLAEIKADLADCSGAGGGKEGGIGISNLNARLKLLYDKQGALELESDLGIGTVIRIEVTAVRR</sequence>
<evidence type="ECO:0000313" key="18">
    <source>
        <dbReference type="Proteomes" id="UP000661435"/>
    </source>
</evidence>
<keyword evidence="18" id="KW-1185">Reference proteome</keyword>
<dbReference type="GO" id="GO:0000155">
    <property type="term" value="F:phosphorelay sensor kinase activity"/>
    <property type="evidence" value="ECO:0007669"/>
    <property type="project" value="InterPro"/>
</dbReference>
<dbReference type="InterPro" id="IPR010559">
    <property type="entry name" value="Sig_transdc_His_kin_internal"/>
</dbReference>
<evidence type="ECO:0000256" key="14">
    <source>
        <dbReference type="SAM" id="SignalP"/>
    </source>
</evidence>
<evidence type="ECO:0000259" key="15">
    <source>
        <dbReference type="PROSITE" id="PS50109"/>
    </source>
</evidence>
<dbReference type="PANTHER" id="PTHR34220:SF11">
    <property type="entry name" value="SENSOR PROTEIN KINASE HPTS"/>
    <property type="match status" value="1"/>
</dbReference>
<feature type="signal peptide" evidence="14">
    <location>
        <begin position="1"/>
        <end position="27"/>
    </location>
</feature>
<dbReference type="Pfam" id="PF00672">
    <property type="entry name" value="HAMP"/>
    <property type="match status" value="1"/>
</dbReference>
<evidence type="ECO:0000313" key="17">
    <source>
        <dbReference type="EMBL" id="MBC5733284.1"/>
    </source>
</evidence>
<keyword evidence="7" id="KW-0812">Transmembrane</keyword>
<organism evidence="17 18">
    <name type="scientific">Lawsonibacter hominis</name>
    <dbReference type="NCBI Taxonomy" id="2763053"/>
    <lineage>
        <taxon>Bacteria</taxon>
        <taxon>Bacillati</taxon>
        <taxon>Bacillota</taxon>
        <taxon>Clostridia</taxon>
        <taxon>Eubacteriales</taxon>
        <taxon>Oscillospiraceae</taxon>
        <taxon>Lawsonibacter</taxon>
    </lineage>
</organism>
<keyword evidence="8" id="KW-0547">Nucleotide-binding</keyword>
<dbReference type="InterPro" id="IPR003660">
    <property type="entry name" value="HAMP_dom"/>
</dbReference>
<keyword evidence="13" id="KW-0472">Membrane</keyword>
<evidence type="ECO:0000259" key="16">
    <source>
        <dbReference type="PROSITE" id="PS50885"/>
    </source>
</evidence>
<comment type="catalytic activity">
    <reaction evidence="1">
        <text>ATP + protein L-histidine = ADP + protein N-phospho-L-histidine.</text>
        <dbReference type="EC" id="2.7.13.3"/>
    </reaction>
</comment>
<keyword evidence="6" id="KW-0808">Transferase</keyword>
<dbReference type="Gene3D" id="3.30.565.10">
    <property type="entry name" value="Histidine kinase-like ATPase, C-terminal domain"/>
    <property type="match status" value="1"/>
</dbReference>
<keyword evidence="11" id="KW-1133">Transmembrane helix</keyword>
<proteinExistence type="predicted"/>
<evidence type="ECO:0000256" key="9">
    <source>
        <dbReference type="ARBA" id="ARBA00022777"/>
    </source>
</evidence>
<keyword evidence="5" id="KW-0597">Phosphoprotein</keyword>
<dbReference type="SUPFAM" id="SSF158472">
    <property type="entry name" value="HAMP domain-like"/>
    <property type="match status" value="1"/>
</dbReference>
<dbReference type="InterPro" id="IPR033479">
    <property type="entry name" value="dCache_1"/>
</dbReference>
<dbReference type="Pfam" id="PF02518">
    <property type="entry name" value="HATPase_c"/>
    <property type="match status" value="1"/>
</dbReference>
<comment type="caution">
    <text evidence="17">The sequence shown here is derived from an EMBL/GenBank/DDBJ whole genome shotgun (WGS) entry which is preliminary data.</text>
</comment>
<evidence type="ECO:0000256" key="8">
    <source>
        <dbReference type="ARBA" id="ARBA00022741"/>
    </source>
</evidence>
<evidence type="ECO:0000256" key="11">
    <source>
        <dbReference type="ARBA" id="ARBA00022989"/>
    </source>
</evidence>
<evidence type="ECO:0000256" key="10">
    <source>
        <dbReference type="ARBA" id="ARBA00022840"/>
    </source>
</evidence>
<evidence type="ECO:0000256" key="5">
    <source>
        <dbReference type="ARBA" id="ARBA00022553"/>
    </source>
</evidence>
<evidence type="ECO:0000256" key="6">
    <source>
        <dbReference type="ARBA" id="ARBA00022679"/>
    </source>
</evidence>
<gene>
    <name evidence="17" type="ORF">H8S57_06040</name>
</gene>
<dbReference type="Pfam" id="PF06580">
    <property type="entry name" value="His_kinase"/>
    <property type="match status" value="1"/>
</dbReference>
<feature type="domain" description="Histidine kinase" evidence="15">
    <location>
        <begin position="490"/>
        <end position="598"/>
    </location>
</feature>
<name>A0A8J6JDK9_9FIRM</name>
<dbReference type="EC" id="2.7.13.3" evidence="3"/>
<dbReference type="Proteomes" id="UP000661435">
    <property type="component" value="Unassembled WGS sequence"/>
</dbReference>
<dbReference type="RefSeq" id="WP_186907171.1">
    <property type="nucleotide sequence ID" value="NZ_JACOPP010000005.1"/>
</dbReference>
<dbReference type="InterPro" id="IPR050640">
    <property type="entry name" value="Bact_2-comp_sensor_kinase"/>
</dbReference>
<dbReference type="InterPro" id="IPR005467">
    <property type="entry name" value="His_kinase_dom"/>
</dbReference>
<dbReference type="PROSITE" id="PS50885">
    <property type="entry name" value="HAMP"/>
    <property type="match status" value="1"/>
</dbReference>
<reference evidence="17" key="1">
    <citation type="submission" date="2020-08" db="EMBL/GenBank/DDBJ databases">
        <title>Genome public.</title>
        <authorList>
            <person name="Liu C."/>
            <person name="Sun Q."/>
        </authorList>
    </citation>
    <scope>NUCLEOTIDE SEQUENCE</scope>
    <source>
        <strain evidence="17">NSJ-51</strain>
    </source>
</reference>
<keyword evidence="14" id="KW-0732">Signal</keyword>
<keyword evidence="10" id="KW-0067">ATP-binding</keyword>
<dbReference type="InterPro" id="IPR036890">
    <property type="entry name" value="HATPase_C_sf"/>
</dbReference>
<dbReference type="CDD" id="cd06225">
    <property type="entry name" value="HAMP"/>
    <property type="match status" value="1"/>
</dbReference>